<evidence type="ECO:0000256" key="1">
    <source>
        <dbReference type="ARBA" id="ARBA00010582"/>
    </source>
</evidence>
<protein>
    <submittedName>
        <fullName evidence="3">Uncharacterized protein</fullName>
    </submittedName>
</protein>
<name>A0A835UP18_VANPL</name>
<dbReference type="InterPro" id="IPR003854">
    <property type="entry name" value="GASA"/>
</dbReference>
<evidence type="ECO:0000313" key="5">
    <source>
        <dbReference type="Proteomes" id="UP000636800"/>
    </source>
</evidence>
<dbReference type="Proteomes" id="UP000639772">
    <property type="component" value="Unassembled WGS sequence"/>
</dbReference>
<comment type="similarity">
    <text evidence="1">Belongs to the GASA family.</text>
</comment>
<sequence length="116" mass="12804">MTPKVAFFLLVSLFLFTSKVPLNAEEFFVEAVTPVSGHSVSPAPAPHPSIFVNFEECPVACKARCRLHSRQGLCNRVCMTCCKKCKCVPPGTYGNREMCGACYTQWTTHGNRSKCP</sequence>
<evidence type="ECO:0000313" key="4">
    <source>
        <dbReference type="EMBL" id="KAG0471822.1"/>
    </source>
</evidence>
<reference evidence="5 6" key="1">
    <citation type="journal article" date="2020" name="Nat. Food">
        <title>A phased Vanilla planifolia genome enables genetic improvement of flavour and production.</title>
        <authorList>
            <person name="Hasing T."/>
            <person name="Tang H."/>
            <person name="Brym M."/>
            <person name="Khazi F."/>
            <person name="Huang T."/>
            <person name="Chambers A.H."/>
        </authorList>
    </citation>
    <scope>NUCLEOTIDE SEQUENCE [LARGE SCALE GENOMIC DNA]</scope>
    <source>
        <tissue evidence="3">Leaf</tissue>
    </source>
</reference>
<evidence type="ECO:0000313" key="3">
    <source>
        <dbReference type="EMBL" id="KAG0470364.1"/>
    </source>
</evidence>
<comment type="caution">
    <text evidence="3">The sequence shown here is derived from an EMBL/GenBank/DDBJ whole genome shotgun (WGS) entry which is preliminary data.</text>
</comment>
<keyword evidence="2" id="KW-0732">Signal</keyword>
<keyword evidence="5" id="KW-1185">Reference proteome</keyword>
<dbReference type="EMBL" id="JADCNL010000008">
    <property type="protein sequence ID" value="KAG0470364.1"/>
    <property type="molecule type" value="Genomic_DNA"/>
</dbReference>
<dbReference type="PANTHER" id="PTHR23201">
    <property type="entry name" value="EXTENSIN, PROLINE-RICH PROTEIN"/>
    <property type="match status" value="1"/>
</dbReference>
<evidence type="ECO:0000313" key="6">
    <source>
        <dbReference type="Proteomes" id="UP000639772"/>
    </source>
</evidence>
<dbReference type="Proteomes" id="UP000636800">
    <property type="component" value="Unassembled WGS sequence"/>
</dbReference>
<feature type="chain" id="PRO_5036240380" evidence="2">
    <location>
        <begin position="25"/>
        <end position="116"/>
    </location>
</feature>
<dbReference type="PANTHER" id="PTHR23201:SF149">
    <property type="entry name" value="GIBBERELLIN STIMULATED TRANSCRIPT RELATED PROTEIN 2"/>
    <property type="match status" value="1"/>
</dbReference>
<proteinExistence type="inferred from homology"/>
<dbReference type="Pfam" id="PF02704">
    <property type="entry name" value="GASA"/>
    <property type="match status" value="1"/>
</dbReference>
<accession>A0A835UP18</accession>
<dbReference type="EMBL" id="JADCNM010000008">
    <property type="protein sequence ID" value="KAG0471822.1"/>
    <property type="molecule type" value="Genomic_DNA"/>
</dbReference>
<organism evidence="3 5">
    <name type="scientific">Vanilla planifolia</name>
    <name type="common">Vanilla</name>
    <dbReference type="NCBI Taxonomy" id="51239"/>
    <lineage>
        <taxon>Eukaryota</taxon>
        <taxon>Viridiplantae</taxon>
        <taxon>Streptophyta</taxon>
        <taxon>Embryophyta</taxon>
        <taxon>Tracheophyta</taxon>
        <taxon>Spermatophyta</taxon>
        <taxon>Magnoliopsida</taxon>
        <taxon>Liliopsida</taxon>
        <taxon>Asparagales</taxon>
        <taxon>Orchidaceae</taxon>
        <taxon>Vanilloideae</taxon>
        <taxon>Vanilleae</taxon>
        <taxon>Vanilla</taxon>
    </lineage>
</organism>
<evidence type="ECO:0000256" key="2">
    <source>
        <dbReference type="SAM" id="SignalP"/>
    </source>
</evidence>
<feature type="signal peptide" evidence="2">
    <location>
        <begin position="1"/>
        <end position="24"/>
    </location>
</feature>
<gene>
    <name evidence="4" type="ORF">HPP92_016368</name>
    <name evidence="3" type="ORF">HPP92_017064</name>
</gene>
<dbReference type="OrthoDB" id="1850441at2759"/>
<dbReference type="AlphaFoldDB" id="A0A835UP18"/>